<dbReference type="Proteomes" id="UP001241988">
    <property type="component" value="Unassembled WGS sequence"/>
</dbReference>
<gene>
    <name evidence="1" type="ORF">QOZ98_000514</name>
</gene>
<accession>A0ABU0GRW4</accession>
<keyword evidence="2" id="KW-1185">Reference proteome</keyword>
<proteinExistence type="predicted"/>
<organism evidence="1 2">
    <name type="scientific">Planomicrobium stackebrandtii</name>
    <dbReference type="NCBI Taxonomy" id="253160"/>
    <lineage>
        <taxon>Bacteria</taxon>
        <taxon>Bacillati</taxon>
        <taxon>Bacillota</taxon>
        <taxon>Bacilli</taxon>
        <taxon>Bacillales</taxon>
        <taxon>Caryophanaceae</taxon>
        <taxon>Planomicrobium</taxon>
    </lineage>
</organism>
<evidence type="ECO:0000313" key="2">
    <source>
        <dbReference type="Proteomes" id="UP001241988"/>
    </source>
</evidence>
<comment type="caution">
    <text evidence="1">The sequence shown here is derived from an EMBL/GenBank/DDBJ whole genome shotgun (WGS) entry which is preliminary data.</text>
</comment>
<name>A0ABU0GRW4_9BACL</name>
<dbReference type="EMBL" id="JAUSWB010000001">
    <property type="protein sequence ID" value="MDQ0427689.1"/>
    <property type="molecule type" value="Genomic_DNA"/>
</dbReference>
<protein>
    <submittedName>
        <fullName evidence="1">Uncharacterized protein</fullName>
    </submittedName>
</protein>
<dbReference type="RefSeq" id="WP_308785960.1">
    <property type="nucleotide sequence ID" value="NZ_JAUSWB010000001.1"/>
</dbReference>
<evidence type="ECO:0000313" key="1">
    <source>
        <dbReference type="EMBL" id="MDQ0427689.1"/>
    </source>
</evidence>
<reference evidence="1 2" key="1">
    <citation type="submission" date="2023-07" db="EMBL/GenBank/DDBJ databases">
        <title>Genomic Encyclopedia of Type Strains, Phase IV (KMG-IV): sequencing the most valuable type-strain genomes for metagenomic binning, comparative biology and taxonomic classification.</title>
        <authorList>
            <person name="Goeker M."/>
        </authorList>
    </citation>
    <scope>NUCLEOTIDE SEQUENCE [LARGE SCALE GENOMIC DNA]</scope>
    <source>
        <strain evidence="1 2">DSM 16419</strain>
    </source>
</reference>
<sequence>MKDLVKRKKSEVRYCEALSNGQLLNVYFFRNRESVLEKEVDVWNVAVMISKTRKQANDWFNHTSKQDDELITGCCGLEGLKKSLDIIIQFRNSLKKNEYLFVRPSDDKRKSAYRRLKKYEFEEFYLDDDFYTYAAVNPAYWTWVEN</sequence>